<dbReference type="Proteomes" id="UP000663193">
    <property type="component" value="Chromosome 17"/>
</dbReference>
<feature type="compositionally biased region" description="Basic and acidic residues" evidence="1">
    <location>
        <begin position="89"/>
        <end position="98"/>
    </location>
</feature>
<dbReference type="VEuPathDB" id="FungiDB:JI435_105530"/>
<evidence type="ECO:0000313" key="3">
    <source>
        <dbReference type="Proteomes" id="UP000663193"/>
    </source>
</evidence>
<dbReference type="EMBL" id="CP069039">
    <property type="protein sequence ID" value="QRD04617.1"/>
    <property type="molecule type" value="Genomic_DNA"/>
</dbReference>
<protein>
    <submittedName>
        <fullName evidence="2">Uncharacterized protein</fullName>
    </submittedName>
</protein>
<dbReference type="OrthoDB" id="3799998at2759"/>
<feature type="compositionally biased region" description="Polar residues" evidence="1">
    <location>
        <begin position="146"/>
        <end position="155"/>
    </location>
</feature>
<evidence type="ECO:0000313" key="2">
    <source>
        <dbReference type="EMBL" id="QRD04617.1"/>
    </source>
</evidence>
<feature type="compositionally biased region" description="Basic and acidic residues" evidence="1">
    <location>
        <begin position="1"/>
        <end position="12"/>
    </location>
</feature>
<proteinExistence type="predicted"/>
<name>A0A7U2FG16_PHANO</name>
<dbReference type="AlphaFoldDB" id="A0A7U2FG16"/>
<dbReference type="RefSeq" id="XP_001800821.1">
    <property type="nucleotide sequence ID" value="XM_001800769.1"/>
</dbReference>
<evidence type="ECO:0000256" key="1">
    <source>
        <dbReference type="SAM" id="MobiDB-lite"/>
    </source>
</evidence>
<reference evidence="3" key="1">
    <citation type="journal article" date="2021" name="BMC Genomics">
        <title>Chromosome-level genome assembly and manually-curated proteome of model necrotroph Parastagonospora nodorum Sn15 reveals a genome-wide trove of candidate effector homologs, and redundancy of virulence-related functions within an accessory chromosome.</title>
        <authorList>
            <person name="Bertazzoni S."/>
            <person name="Jones D.A.B."/>
            <person name="Phan H.T."/>
            <person name="Tan K.-C."/>
            <person name="Hane J.K."/>
        </authorList>
    </citation>
    <scope>NUCLEOTIDE SEQUENCE [LARGE SCALE GENOMIC DNA]</scope>
    <source>
        <strain evidence="3">SN15 / ATCC MYA-4574 / FGSC 10173)</strain>
    </source>
</reference>
<organism evidence="2 3">
    <name type="scientific">Phaeosphaeria nodorum (strain SN15 / ATCC MYA-4574 / FGSC 10173)</name>
    <name type="common">Glume blotch fungus</name>
    <name type="synonym">Parastagonospora nodorum</name>
    <dbReference type="NCBI Taxonomy" id="321614"/>
    <lineage>
        <taxon>Eukaryota</taxon>
        <taxon>Fungi</taxon>
        <taxon>Dikarya</taxon>
        <taxon>Ascomycota</taxon>
        <taxon>Pezizomycotina</taxon>
        <taxon>Dothideomycetes</taxon>
        <taxon>Pleosporomycetidae</taxon>
        <taxon>Pleosporales</taxon>
        <taxon>Pleosporineae</taxon>
        <taxon>Phaeosphaeriaceae</taxon>
        <taxon>Parastagonospora</taxon>
    </lineage>
</organism>
<keyword evidence="3" id="KW-1185">Reference proteome</keyword>
<dbReference type="KEGG" id="pno:SNOG_10553"/>
<accession>A0A7U2FG16</accession>
<feature type="compositionally biased region" description="Basic and acidic residues" evidence="1">
    <location>
        <begin position="107"/>
        <end position="126"/>
    </location>
</feature>
<gene>
    <name evidence="2" type="ORF">JI435_105530</name>
</gene>
<sequence length="155" mass="17067">MASKSDVTHETPTDTPVGPYPSNHTEMNDEIPPIYYDSEPSSQPPKYPHSQQPSPAQPPPSSPTSSSKPFNPHRNSAPASTIAAILASPHEDLDAQRRADRKKKSLRERWRDFKDRNFHDDGDGEFKGASGASAAEWNVMGGRVQGGQTSPYRKK</sequence>
<feature type="region of interest" description="Disordered" evidence="1">
    <location>
        <begin position="1"/>
        <end position="155"/>
    </location>
</feature>